<accession>A0A2X2WCT8</accession>
<evidence type="ECO:0000256" key="6">
    <source>
        <dbReference type="SAM" id="MobiDB-lite"/>
    </source>
</evidence>
<comment type="catalytic activity">
    <reaction evidence="1">
        <text>Hydrolysis of terminal non-reducing N-acetyl-D-hexosamine residues in N-acetyl-beta-D-hexosaminides.</text>
        <dbReference type="EC" id="3.2.1.52"/>
    </reaction>
</comment>
<evidence type="ECO:0000256" key="2">
    <source>
        <dbReference type="ARBA" id="ARBA00005336"/>
    </source>
</evidence>
<sequence length="410" mass="45991">MKKSNLYMFLLLISFVFLLGCGRNNAYHSENIKNKTSNNKKSDTNSDTNNDNIKLKLNSMSLDEKIGQLLVVGFDGYDINENIEKLIKENHVGGVILFSHNIENAHQLINLTNALKTLNSHNKIPLFISVDEEGGRVSRMPREFKKLPSNKIIGKINNSNLSYNIGRIIAKELTFLGFNMNFAPILDINSNPQNSVIGDRSFGNNVDIVSKLGIKTMEGLRDGNIISVVKHFPGHGDTSVDSHVGLPLINHDMKRLKEFELMPFKKAINNNVDVVMISHILLPKIDPAYPATMSKTIITDVLRRYLNFNKVVITDDMTMGAITNNYTISDSAIKSINAGTDIILVCHGYNNQTAIITSLKEAVKNGTITEDRINESVYRILKLKEKYKINNNIVDNVDIDKINSEIKNIF</sequence>
<evidence type="ECO:0000259" key="7">
    <source>
        <dbReference type="Pfam" id="PF00933"/>
    </source>
</evidence>
<dbReference type="EC" id="3.2.1.52" evidence="3"/>
<feature type="region of interest" description="Disordered" evidence="6">
    <location>
        <begin position="29"/>
        <end position="50"/>
    </location>
</feature>
<dbReference type="InterPro" id="IPR017853">
    <property type="entry name" value="GH"/>
</dbReference>
<dbReference type="NCBIfam" id="NF003740">
    <property type="entry name" value="PRK05337.1"/>
    <property type="match status" value="1"/>
</dbReference>
<feature type="compositionally biased region" description="Low complexity" evidence="6">
    <location>
        <begin position="34"/>
        <end position="50"/>
    </location>
</feature>
<dbReference type="Pfam" id="PF00933">
    <property type="entry name" value="Glyco_hydro_3"/>
    <property type="match status" value="1"/>
</dbReference>
<dbReference type="PANTHER" id="PTHR30480">
    <property type="entry name" value="BETA-HEXOSAMINIDASE-RELATED"/>
    <property type="match status" value="1"/>
</dbReference>
<evidence type="ECO:0000256" key="1">
    <source>
        <dbReference type="ARBA" id="ARBA00001231"/>
    </source>
</evidence>
<dbReference type="RefSeq" id="WP_174209107.1">
    <property type="nucleotide sequence ID" value="NZ_UAWC01000024.1"/>
</dbReference>
<dbReference type="GO" id="GO:0005975">
    <property type="term" value="P:carbohydrate metabolic process"/>
    <property type="evidence" value="ECO:0007669"/>
    <property type="project" value="InterPro"/>
</dbReference>
<evidence type="ECO:0000256" key="3">
    <source>
        <dbReference type="ARBA" id="ARBA00012663"/>
    </source>
</evidence>
<dbReference type="SUPFAM" id="SSF51445">
    <property type="entry name" value="(Trans)glycosidases"/>
    <property type="match status" value="1"/>
</dbReference>
<gene>
    <name evidence="8" type="primary">ybbD</name>
    <name evidence="8" type="ORF">NCTC13028_01981</name>
</gene>
<dbReference type="GO" id="GO:0004563">
    <property type="term" value="F:beta-N-acetylhexosaminidase activity"/>
    <property type="evidence" value="ECO:0007669"/>
    <property type="project" value="UniProtKB-EC"/>
</dbReference>
<evidence type="ECO:0000256" key="5">
    <source>
        <dbReference type="ARBA" id="ARBA00023295"/>
    </source>
</evidence>
<organism evidence="8 9">
    <name type="scientific">Clostridium cochlearium</name>
    <dbReference type="NCBI Taxonomy" id="1494"/>
    <lineage>
        <taxon>Bacteria</taxon>
        <taxon>Bacillati</taxon>
        <taxon>Bacillota</taxon>
        <taxon>Clostridia</taxon>
        <taxon>Eubacteriales</taxon>
        <taxon>Clostridiaceae</taxon>
        <taxon>Clostridium</taxon>
    </lineage>
</organism>
<dbReference type="GO" id="GO:0009254">
    <property type="term" value="P:peptidoglycan turnover"/>
    <property type="evidence" value="ECO:0007669"/>
    <property type="project" value="TreeGrafter"/>
</dbReference>
<dbReference type="InterPro" id="IPR001764">
    <property type="entry name" value="Glyco_hydro_3_N"/>
</dbReference>
<dbReference type="PANTHER" id="PTHR30480:SF13">
    <property type="entry name" value="BETA-HEXOSAMINIDASE"/>
    <property type="match status" value="1"/>
</dbReference>
<evidence type="ECO:0000313" key="8">
    <source>
        <dbReference type="EMBL" id="SQB35473.1"/>
    </source>
</evidence>
<dbReference type="PROSITE" id="PS51257">
    <property type="entry name" value="PROKAR_LIPOPROTEIN"/>
    <property type="match status" value="1"/>
</dbReference>
<dbReference type="Proteomes" id="UP000250223">
    <property type="component" value="Unassembled WGS sequence"/>
</dbReference>
<keyword evidence="5 8" id="KW-0326">Glycosidase</keyword>
<keyword evidence="4 8" id="KW-0378">Hydrolase</keyword>
<protein>
    <recommendedName>
        <fullName evidence="3">beta-N-acetylhexosaminidase</fullName>
        <ecNumber evidence="3">3.2.1.52</ecNumber>
    </recommendedName>
</protein>
<dbReference type="InterPro" id="IPR050226">
    <property type="entry name" value="NagZ_Beta-hexosaminidase"/>
</dbReference>
<evidence type="ECO:0000256" key="4">
    <source>
        <dbReference type="ARBA" id="ARBA00022801"/>
    </source>
</evidence>
<proteinExistence type="inferred from homology"/>
<comment type="similarity">
    <text evidence="2">Belongs to the glycosyl hydrolase 3 family.</text>
</comment>
<feature type="domain" description="Glycoside hydrolase family 3 N-terminal" evidence="7">
    <location>
        <begin position="62"/>
        <end position="383"/>
    </location>
</feature>
<dbReference type="EMBL" id="UAWC01000024">
    <property type="protein sequence ID" value="SQB35473.1"/>
    <property type="molecule type" value="Genomic_DNA"/>
</dbReference>
<name>A0A2X2WCT8_CLOCO</name>
<dbReference type="Gene3D" id="3.20.20.300">
    <property type="entry name" value="Glycoside hydrolase, family 3, N-terminal domain"/>
    <property type="match status" value="1"/>
</dbReference>
<dbReference type="AlphaFoldDB" id="A0A2X2WCT8"/>
<evidence type="ECO:0000313" key="9">
    <source>
        <dbReference type="Proteomes" id="UP000250223"/>
    </source>
</evidence>
<dbReference type="InterPro" id="IPR036962">
    <property type="entry name" value="Glyco_hydro_3_N_sf"/>
</dbReference>
<reference evidence="8 9" key="1">
    <citation type="submission" date="2018-06" db="EMBL/GenBank/DDBJ databases">
        <authorList>
            <consortium name="Pathogen Informatics"/>
            <person name="Doyle S."/>
        </authorList>
    </citation>
    <scope>NUCLEOTIDE SEQUENCE [LARGE SCALE GENOMIC DNA]</scope>
    <source>
        <strain evidence="8 9">NCTC13028</strain>
    </source>
</reference>